<feature type="region of interest" description="Disordered" evidence="14">
    <location>
        <begin position="421"/>
        <end position="446"/>
    </location>
</feature>
<evidence type="ECO:0000256" key="4">
    <source>
        <dbReference type="ARBA" id="ARBA00022763"/>
    </source>
</evidence>
<dbReference type="Gene3D" id="1.10.340.30">
    <property type="entry name" value="Hypothetical protein, domain 2"/>
    <property type="match status" value="1"/>
</dbReference>
<dbReference type="Proteomes" id="UP000276133">
    <property type="component" value="Unassembled WGS sequence"/>
</dbReference>
<evidence type="ECO:0000256" key="3">
    <source>
        <dbReference type="ARBA" id="ARBA00012720"/>
    </source>
</evidence>
<keyword evidence="5 16" id="KW-0378">Hydrolase</keyword>
<dbReference type="FunFam" id="1.10.340.30:FF:000006">
    <property type="entry name" value="N-glycosylase/DNA lyase isoform X2"/>
    <property type="match status" value="1"/>
</dbReference>
<dbReference type="AlphaFoldDB" id="A0A3M7PHT2"/>
<evidence type="ECO:0000256" key="2">
    <source>
        <dbReference type="ARBA" id="ARBA00010679"/>
    </source>
</evidence>
<accession>A0A3M7PHT2</accession>
<dbReference type="PANTHER" id="PTHR10242">
    <property type="entry name" value="8-OXOGUANINE DNA GLYCOSYLASE"/>
    <property type="match status" value="1"/>
</dbReference>
<evidence type="ECO:0000256" key="6">
    <source>
        <dbReference type="ARBA" id="ARBA00023204"/>
    </source>
</evidence>
<evidence type="ECO:0000259" key="15">
    <source>
        <dbReference type="SMART" id="SM00478"/>
    </source>
</evidence>
<dbReference type="Gene3D" id="1.10.1670.10">
    <property type="entry name" value="Helix-hairpin-Helix base-excision DNA repair enzymes (C-terminal)"/>
    <property type="match status" value="1"/>
</dbReference>
<dbReference type="GO" id="GO:0003684">
    <property type="term" value="F:damaged DNA binding"/>
    <property type="evidence" value="ECO:0007669"/>
    <property type="project" value="InterPro"/>
</dbReference>
<dbReference type="GO" id="GO:0006289">
    <property type="term" value="P:nucleotide-excision repair"/>
    <property type="evidence" value="ECO:0007669"/>
    <property type="project" value="InterPro"/>
</dbReference>
<name>A0A3M7PHT2_BRAPC</name>
<keyword evidence="4" id="KW-0227">DNA damage</keyword>
<comment type="function">
    <text evidence="11">DNA repair enzyme that incises DNA at 8-oxoG residues. Excises 7,8-dihydro-8-oxoguanine and 2,6-diamino-4-hydroxy-5-N-methylformamidopyrimidine (FAPY) from damaged DNA. Has a beta-lyase activity that nicks DNA 3' to the lesion.</text>
</comment>
<organism evidence="16 17">
    <name type="scientific">Brachionus plicatilis</name>
    <name type="common">Marine rotifer</name>
    <name type="synonym">Brachionus muelleri</name>
    <dbReference type="NCBI Taxonomy" id="10195"/>
    <lineage>
        <taxon>Eukaryota</taxon>
        <taxon>Metazoa</taxon>
        <taxon>Spiralia</taxon>
        <taxon>Gnathifera</taxon>
        <taxon>Rotifera</taxon>
        <taxon>Eurotatoria</taxon>
        <taxon>Monogononta</taxon>
        <taxon>Pseudotrocha</taxon>
        <taxon>Ploima</taxon>
        <taxon>Brachionidae</taxon>
        <taxon>Brachionus</taxon>
    </lineage>
</organism>
<dbReference type="PANTHER" id="PTHR10242:SF2">
    <property type="entry name" value="N-GLYCOSYLASE_DNA LYASE"/>
    <property type="match status" value="1"/>
</dbReference>
<dbReference type="STRING" id="10195.A0A3M7PHT2"/>
<sequence length="455" mass="53235">MTFNFIKGILSYSKKDLNLKACLRGGQSFRWFISKDDENEFTGVIRDKIFTLRQSEASIEYTVHYNQLITKHPGNIDEELKEYFHLNEDLGDLYRNWSQKDANFCKRIEQYGNVLNGIRVLRLDPVENLFSFICSSNNNIKRITQMVNNMCCHFGELIGTLNDTDYYMFPSIERLSQNDVEDKLRKLNFGYRAKFINQAAVYIKNNFDEQWLFSLRENSYTDTINELIKIPGIGKKVADCISLMSLDKLEAIPVDTHVLNLARNMYNFVPKEAKKSLSDKTYKQIADSFRQLWGKYAGWAQTVMFIDDLAEFKKEKNNQVEKSEKLTLKRSVSDSMDIEPGLLPIEELRRILENKGIKLGDSQSKQELIELYLKFVKPQPQRLRKSCKHEETKVVSLKLENISLSEAKERRQKRFKTNLDHDQEMETSPKKITLKRPNLNSSKKDGDIKKLKFDF</sequence>
<reference evidence="16 17" key="1">
    <citation type="journal article" date="2018" name="Sci. Rep.">
        <title>Genomic signatures of local adaptation to the degree of environmental predictability in rotifers.</title>
        <authorList>
            <person name="Franch-Gras L."/>
            <person name="Hahn C."/>
            <person name="Garcia-Roger E.M."/>
            <person name="Carmona M.J."/>
            <person name="Serra M."/>
            <person name="Gomez A."/>
        </authorList>
    </citation>
    <scope>NUCLEOTIDE SEQUENCE [LARGE SCALE GENOMIC DNA]</scope>
    <source>
        <strain evidence="16">HYR1</strain>
    </source>
</reference>
<dbReference type="GO" id="GO:0140078">
    <property type="term" value="F:class I DNA-(apurinic or apyrimidinic site) endonuclease activity"/>
    <property type="evidence" value="ECO:0007669"/>
    <property type="project" value="UniProtKB-EC"/>
</dbReference>
<keyword evidence="10 16" id="KW-0326">Glycosidase</keyword>
<evidence type="ECO:0000256" key="11">
    <source>
        <dbReference type="ARBA" id="ARBA00025652"/>
    </source>
</evidence>
<dbReference type="InterPro" id="IPR052054">
    <property type="entry name" value="Oxidative_DNA_repair_enzyme"/>
</dbReference>
<gene>
    <name evidence="16" type="ORF">BpHYR1_051120</name>
</gene>
<evidence type="ECO:0000256" key="9">
    <source>
        <dbReference type="ARBA" id="ARBA00023268"/>
    </source>
</evidence>
<dbReference type="SUPFAM" id="SSF48150">
    <property type="entry name" value="DNA-glycosylase"/>
    <property type="match status" value="1"/>
</dbReference>
<dbReference type="InterPro" id="IPR023170">
    <property type="entry name" value="HhH_base_excis_C"/>
</dbReference>
<dbReference type="CDD" id="cd00056">
    <property type="entry name" value="ENDO3c"/>
    <property type="match status" value="1"/>
</dbReference>
<dbReference type="GO" id="GO:0006285">
    <property type="term" value="P:base-excision repair, AP site formation"/>
    <property type="evidence" value="ECO:0007669"/>
    <property type="project" value="TreeGrafter"/>
</dbReference>
<evidence type="ECO:0000256" key="10">
    <source>
        <dbReference type="ARBA" id="ARBA00023295"/>
    </source>
</evidence>
<evidence type="ECO:0000256" key="12">
    <source>
        <dbReference type="ARBA" id="ARBA00044632"/>
    </source>
</evidence>
<dbReference type="OrthoDB" id="238681at2759"/>
<dbReference type="Gene3D" id="3.30.310.40">
    <property type="match status" value="1"/>
</dbReference>
<dbReference type="InterPro" id="IPR003265">
    <property type="entry name" value="HhH-GPD_domain"/>
</dbReference>
<keyword evidence="7 16" id="KW-0456">Lyase</keyword>
<dbReference type="EC" id="4.2.99.18" evidence="3"/>
<evidence type="ECO:0000256" key="7">
    <source>
        <dbReference type="ARBA" id="ARBA00023239"/>
    </source>
</evidence>
<keyword evidence="17" id="KW-1185">Reference proteome</keyword>
<comment type="similarity">
    <text evidence="2">Belongs to the type-1 OGG1 family.</text>
</comment>
<dbReference type="FunFam" id="1.10.1670.10:FF:000005">
    <property type="entry name" value="N-glycosylase/DNA lyase OGG1"/>
    <property type="match status" value="1"/>
</dbReference>
<evidence type="ECO:0000256" key="13">
    <source>
        <dbReference type="ARBA" id="ARBA00073127"/>
    </source>
</evidence>
<keyword evidence="8" id="KW-0539">Nucleus</keyword>
<dbReference type="InterPro" id="IPR012904">
    <property type="entry name" value="OGG_N"/>
</dbReference>
<dbReference type="GO" id="GO:0005634">
    <property type="term" value="C:nucleus"/>
    <property type="evidence" value="ECO:0007669"/>
    <property type="project" value="UniProtKB-SubCell"/>
</dbReference>
<evidence type="ECO:0000313" key="16">
    <source>
        <dbReference type="EMBL" id="RMZ98250.1"/>
    </source>
</evidence>
<feature type="domain" description="HhH-GPD" evidence="15">
    <location>
        <begin position="134"/>
        <end position="302"/>
    </location>
</feature>
<comment type="subcellular location">
    <subcellularLocation>
        <location evidence="1">Nucleus</location>
    </subcellularLocation>
</comment>
<evidence type="ECO:0000256" key="1">
    <source>
        <dbReference type="ARBA" id="ARBA00004123"/>
    </source>
</evidence>
<evidence type="ECO:0000313" key="17">
    <source>
        <dbReference type="Proteomes" id="UP000276133"/>
    </source>
</evidence>
<evidence type="ECO:0000256" key="14">
    <source>
        <dbReference type="SAM" id="MobiDB-lite"/>
    </source>
</evidence>
<evidence type="ECO:0000256" key="8">
    <source>
        <dbReference type="ARBA" id="ARBA00023242"/>
    </source>
</evidence>
<comment type="caution">
    <text evidence="16">The sequence shown here is derived from an EMBL/GenBank/DDBJ whole genome shotgun (WGS) entry which is preliminary data.</text>
</comment>
<dbReference type="SUPFAM" id="SSF55945">
    <property type="entry name" value="TATA-box binding protein-like"/>
    <property type="match status" value="1"/>
</dbReference>
<evidence type="ECO:0000256" key="5">
    <source>
        <dbReference type="ARBA" id="ARBA00022801"/>
    </source>
</evidence>
<comment type="catalytic activity">
    <reaction evidence="12">
        <text>2'-deoxyribonucleotide-(2'-deoxyribose 5'-phosphate)-2'-deoxyribonucleotide-DNA = a 3'-end 2'-deoxyribonucleotide-(2,3-dehydro-2,3-deoxyribose 5'-phosphate)-DNA + a 5'-end 5'-phospho-2'-deoxyribonucleoside-DNA + H(+)</text>
        <dbReference type="Rhea" id="RHEA:66592"/>
        <dbReference type="Rhea" id="RHEA-COMP:13180"/>
        <dbReference type="Rhea" id="RHEA-COMP:16897"/>
        <dbReference type="Rhea" id="RHEA-COMP:17067"/>
        <dbReference type="ChEBI" id="CHEBI:15378"/>
        <dbReference type="ChEBI" id="CHEBI:136412"/>
        <dbReference type="ChEBI" id="CHEBI:157695"/>
        <dbReference type="ChEBI" id="CHEBI:167181"/>
        <dbReference type="EC" id="4.2.99.18"/>
    </reaction>
</comment>
<dbReference type="Pfam" id="PF07934">
    <property type="entry name" value="OGG_N"/>
    <property type="match status" value="1"/>
</dbReference>
<dbReference type="EMBL" id="REGN01010890">
    <property type="protein sequence ID" value="RMZ98250.1"/>
    <property type="molecule type" value="Genomic_DNA"/>
</dbReference>
<keyword evidence="6" id="KW-0234">DNA repair</keyword>
<dbReference type="Pfam" id="PF00730">
    <property type="entry name" value="HhH-GPD"/>
    <property type="match status" value="1"/>
</dbReference>
<dbReference type="GO" id="GO:0034039">
    <property type="term" value="F:8-oxo-7,8-dihydroguanine DNA N-glycosylase activity"/>
    <property type="evidence" value="ECO:0007669"/>
    <property type="project" value="TreeGrafter"/>
</dbReference>
<proteinExistence type="inferred from homology"/>
<protein>
    <recommendedName>
        <fullName evidence="13">N-glycosylase/DNA lyase</fullName>
        <ecNumber evidence="3">4.2.99.18</ecNumber>
    </recommendedName>
</protein>
<dbReference type="SMART" id="SM00478">
    <property type="entry name" value="ENDO3c"/>
    <property type="match status" value="1"/>
</dbReference>
<dbReference type="InterPro" id="IPR011257">
    <property type="entry name" value="DNA_glycosylase"/>
</dbReference>
<keyword evidence="9" id="KW-0511">Multifunctional enzyme</keyword>